<dbReference type="NCBIfam" id="NF033668">
    <property type="entry name" value="rSAM_PA0069"/>
    <property type="match status" value="1"/>
</dbReference>
<evidence type="ECO:0000256" key="4">
    <source>
        <dbReference type="SAM" id="MobiDB-lite"/>
    </source>
</evidence>
<accession>A0ABU0MTE0</accession>
<dbReference type="SUPFAM" id="SSF102114">
    <property type="entry name" value="Radical SAM enzymes"/>
    <property type="match status" value="1"/>
</dbReference>
<dbReference type="InterPro" id="IPR040086">
    <property type="entry name" value="MJ0683-like"/>
</dbReference>
<dbReference type="Gene3D" id="3.80.30.30">
    <property type="match status" value="1"/>
</dbReference>
<comment type="caution">
    <text evidence="6">The sequence shown here is derived from an EMBL/GenBank/DDBJ whole genome shotgun (WGS) entry which is preliminary data.</text>
</comment>
<evidence type="ECO:0000259" key="5">
    <source>
        <dbReference type="SMART" id="SM00729"/>
    </source>
</evidence>
<dbReference type="InterPro" id="IPR007197">
    <property type="entry name" value="rSAM"/>
</dbReference>
<dbReference type="PANTHER" id="PTHR43432">
    <property type="entry name" value="SLR0285 PROTEIN"/>
    <property type="match status" value="1"/>
</dbReference>
<dbReference type="InterPro" id="IPR006638">
    <property type="entry name" value="Elp3/MiaA/NifB-like_rSAM"/>
</dbReference>
<dbReference type="RefSeq" id="WP_209986967.1">
    <property type="nucleotide sequence ID" value="NZ_JAGINO010000020.1"/>
</dbReference>
<dbReference type="CDD" id="cd01335">
    <property type="entry name" value="Radical_SAM"/>
    <property type="match status" value="1"/>
</dbReference>
<dbReference type="SMART" id="SM00729">
    <property type="entry name" value="Elp3"/>
    <property type="match status" value="1"/>
</dbReference>
<dbReference type="Pfam" id="PF04055">
    <property type="entry name" value="Radical_SAM"/>
    <property type="match status" value="1"/>
</dbReference>
<dbReference type="SFLD" id="SFLDG01084">
    <property type="entry name" value="Uncharacterised_Radical_SAM_Su"/>
    <property type="match status" value="1"/>
</dbReference>
<organism evidence="6 7">
    <name type="scientific">Azospirillum picis</name>
    <dbReference type="NCBI Taxonomy" id="488438"/>
    <lineage>
        <taxon>Bacteria</taxon>
        <taxon>Pseudomonadati</taxon>
        <taxon>Pseudomonadota</taxon>
        <taxon>Alphaproteobacteria</taxon>
        <taxon>Rhodospirillales</taxon>
        <taxon>Azospirillaceae</taxon>
        <taxon>Azospirillum</taxon>
    </lineage>
</organism>
<keyword evidence="7" id="KW-1185">Reference proteome</keyword>
<protein>
    <submittedName>
        <fullName evidence="6">DNA repair photolyase</fullName>
    </submittedName>
</protein>
<dbReference type="SFLD" id="SFLDS00029">
    <property type="entry name" value="Radical_SAM"/>
    <property type="match status" value="1"/>
</dbReference>
<dbReference type="Proteomes" id="UP001244552">
    <property type="component" value="Unassembled WGS sequence"/>
</dbReference>
<evidence type="ECO:0000256" key="3">
    <source>
        <dbReference type="ARBA" id="ARBA00023014"/>
    </source>
</evidence>
<gene>
    <name evidence="6" type="ORF">QO018_005282</name>
</gene>
<feature type="region of interest" description="Disordered" evidence="4">
    <location>
        <begin position="1"/>
        <end position="45"/>
    </location>
</feature>
<evidence type="ECO:0000256" key="1">
    <source>
        <dbReference type="ARBA" id="ARBA00022723"/>
    </source>
</evidence>
<evidence type="ECO:0000313" key="6">
    <source>
        <dbReference type="EMBL" id="MDQ0536386.1"/>
    </source>
</evidence>
<proteinExistence type="predicted"/>
<keyword evidence="3" id="KW-0411">Iron-sulfur</keyword>
<dbReference type="PANTHER" id="PTHR43432:SF3">
    <property type="entry name" value="SLR0285 PROTEIN"/>
    <property type="match status" value="1"/>
</dbReference>
<sequence>MDETPDDAWRELPDDEWHEPPDEIRRPPVKGRGAVSNATGRYERETRALTDDGWTGYEEGGNGALSDPVRTTVSPASARSIIARNQSPDVAFDQSVNPYQGCEHACIYCFARPTHAYLNLSPGLDFETKLFAKRNAAELLARELRAKSYACKPLALGANTDPYQPVERTEGITRRVLEVCRAFNQPVSIITKSALVLRDLDILAPMAAEGLAAVSLSVTTLDRGLARVMEPRASTPPRRLDAIRDLARAGVPVSVLASPMIPALNDHELEAILEAAAEAGATAASTILLRLPLEIATLFEEWLRVHAPDRADRVLSLMRQSRDGALYRSGFGTRMTGTGPYAELLRHRFRLACRRLGLGERSWRLDCTRFRPPPAKGDQLSLL</sequence>
<evidence type="ECO:0000256" key="2">
    <source>
        <dbReference type="ARBA" id="ARBA00023004"/>
    </source>
</evidence>
<dbReference type="InterPro" id="IPR058240">
    <property type="entry name" value="rSAM_sf"/>
</dbReference>
<dbReference type="EMBL" id="JAUSVU010000026">
    <property type="protein sequence ID" value="MDQ0536386.1"/>
    <property type="molecule type" value="Genomic_DNA"/>
</dbReference>
<feature type="domain" description="Elp3/MiaA/NifB-like radical SAM core" evidence="5">
    <location>
        <begin position="92"/>
        <end position="319"/>
    </location>
</feature>
<name>A0ABU0MTE0_9PROT</name>
<keyword evidence="2" id="KW-0408">Iron</keyword>
<keyword evidence="1" id="KW-0479">Metal-binding</keyword>
<reference evidence="6 7" key="1">
    <citation type="submission" date="2023-07" db="EMBL/GenBank/DDBJ databases">
        <title>Genomic Encyclopedia of Type Strains, Phase IV (KMG-IV): sequencing the most valuable type-strain genomes for metagenomic binning, comparative biology and taxonomic classification.</title>
        <authorList>
            <person name="Goeker M."/>
        </authorList>
    </citation>
    <scope>NUCLEOTIDE SEQUENCE [LARGE SCALE GENOMIC DNA]</scope>
    <source>
        <strain evidence="6 7">DSM 19922</strain>
    </source>
</reference>
<evidence type="ECO:0000313" key="7">
    <source>
        <dbReference type="Proteomes" id="UP001244552"/>
    </source>
</evidence>